<feature type="compositionally biased region" description="Polar residues" evidence="2">
    <location>
        <begin position="419"/>
        <end position="428"/>
    </location>
</feature>
<dbReference type="Ensembl" id="ENSBGRT00000020724.1">
    <property type="protein sequence ID" value="ENSBGRP00000017896.1"/>
    <property type="gene ID" value="ENSBGRG00000010838.1"/>
</dbReference>
<reference evidence="4" key="2">
    <citation type="submission" date="2025-08" db="UniProtKB">
        <authorList>
            <consortium name="Ensembl"/>
        </authorList>
    </citation>
    <scope>IDENTIFICATION</scope>
</reference>
<keyword evidence="1" id="KW-0175">Coiled coil</keyword>
<accession>A0A8B9X707</accession>
<dbReference type="AlphaFoldDB" id="A0A8B9X707"/>
<dbReference type="GO" id="GO:0031625">
    <property type="term" value="F:ubiquitin protein ligase binding"/>
    <property type="evidence" value="ECO:0007669"/>
    <property type="project" value="TreeGrafter"/>
</dbReference>
<proteinExistence type="predicted"/>
<dbReference type="InterPro" id="IPR040133">
    <property type="entry name" value="SNCAIP"/>
</dbReference>
<dbReference type="PANTHER" id="PTHR22882">
    <property type="entry name" value="SYNPHILIN-1"/>
    <property type="match status" value="1"/>
</dbReference>
<dbReference type="Pfam" id="PF16700">
    <property type="entry name" value="SNCAIP_SNCA_bd"/>
    <property type="match status" value="1"/>
</dbReference>
<feature type="compositionally biased region" description="Basic and acidic residues" evidence="2">
    <location>
        <begin position="323"/>
        <end position="337"/>
    </location>
</feature>
<dbReference type="Proteomes" id="UP000694520">
    <property type="component" value="Chromosome 8"/>
</dbReference>
<keyword evidence="5" id="KW-1185">Reference proteome</keyword>
<evidence type="ECO:0000313" key="5">
    <source>
        <dbReference type="Proteomes" id="UP000694520"/>
    </source>
</evidence>
<dbReference type="PANTHER" id="PTHR22882:SF3">
    <property type="entry name" value="SYNPHILIN-1"/>
    <property type="match status" value="1"/>
</dbReference>
<name>A0A8B9X707_BOSMU</name>
<sequence>MDCSTPGFPVVHHLLEFPQTMSIELVMPSNHCILCHLLLLLPLIFPSIRVFSNHLALNDSLLIPTCPCVYRRRFCSGFFSSCKSRASRWMKWTKMATVLFMWPHSMATSGAYRPWLSTEPMSLCRTTPGEALPGAGATDTACARYLVVVETCMSLASQVVKLTKQLKEQTTQRVTLQNQLQQLLEAQKSEGKSLLSSPSSPSSPACRKSQWKSPDAEDESVAKSKSGVQEGIQVLGSLSASSRARAKVKDEDSDKILRQLLGKDISENVCTQEKLSLEFQDAQTSSRHSKKIPLEKRELKLARLKQLMQRPLSEADTDSNNSEDPKGTPVRKVDRPRPQPIVESVEGVDSAESLHLMIKKHTLASGRRFPFSIKASKSLEGHSPSPTSESSEPDLESQCPGSGNTPSSQPSGEAPQPSPDSTAAQKVATSPKSALKSPSSKRRTSQNSKLRVTFEEPVVQMEQTSLELNGEKEREKGRTLQRTSAASESGDQLKRPFGTFRSIMETLSGNQNNNNNYQASNQLKTSTLPLTSLGRKVTDGKGNTGSSASKGKNKAEMYGSCINLSSNTLIEEHLHNYARYVVLGVYPQQYQAFALNCMTF</sequence>
<dbReference type="InterPro" id="IPR032027">
    <property type="entry name" value="SNCAIP_SNCA-bd"/>
</dbReference>
<evidence type="ECO:0000256" key="1">
    <source>
        <dbReference type="SAM" id="Coils"/>
    </source>
</evidence>
<evidence type="ECO:0000259" key="3">
    <source>
        <dbReference type="Pfam" id="PF16700"/>
    </source>
</evidence>
<evidence type="ECO:0000313" key="4">
    <source>
        <dbReference type="Ensembl" id="ENSBGRP00000017896.1"/>
    </source>
</evidence>
<feature type="region of interest" description="Disordered" evidence="2">
    <location>
        <begin position="310"/>
        <end position="339"/>
    </location>
</feature>
<feature type="region of interest" description="Disordered" evidence="2">
    <location>
        <begin position="190"/>
        <end position="227"/>
    </location>
</feature>
<feature type="region of interest" description="Disordered" evidence="2">
    <location>
        <begin position="376"/>
        <end position="494"/>
    </location>
</feature>
<gene>
    <name evidence="4" type="primary">SNCAIP</name>
</gene>
<feature type="domain" description="Synphilin-1 alpha-Synuclein-binding" evidence="3">
    <location>
        <begin position="149"/>
        <end position="192"/>
    </location>
</feature>
<reference evidence="4" key="1">
    <citation type="submission" date="2019-05" db="EMBL/GenBank/DDBJ databases">
        <authorList>
            <person name="Zhang S."/>
            <person name="Liu J."/>
        </authorList>
    </citation>
    <scope>NUCLEOTIDE SEQUENCE [LARGE SCALE GENOMIC DNA]</scope>
</reference>
<feature type="region of interest" description="Disordered" evidence="2">
    <location>
        <begin position="533"/>
        <end position="552"/>
    </location>
</feature>
<reference evidence="4" key="3">
    <citation type="submission" date="2025-09" db="UniProtKB">
        <authorList>
            <consortium name="Ensembl"/>
        </authorList>
    </citation>
    <scope>IDENTIFICATION</scope>
</reference>
<protein>
    <submittedName>
        <fullName evidence="4">Synuclein alpha interacting protein</fullName>
    </submittedName>
</protein>
<dbReference type="GeneTree" id="ENSGT00390000001485"/>
<organism evidence="4 5">
    <name type="scientific">Bos mutus grunniens</name>
    <name type="common">Wild yak</name>
    <name type="synonym">Bos grunniens</name>
    <dbReference type="NCBI Taxonomy" id="30521"/>
    <lineage>
        <taxon>Eukaryota</taxon>
        <taxon>Metazoa</taxon>
        <taxon>Chordata</taxon>
        <taxon>Craniata</taxon>
        <taxon>Vertebrata</taxon>
        <taxon>Euteleostomi</taxon>
        <taxon>Mammalia</taxon>
        <taxon>Eutheria</taxon>
        <taxon>Laurasiatheria</taxon>
        <taxon>Artiodactyla</taxon>
        <taxon>Ruminantia</taxon>
        <taxon>Pecora</taxon>
        <taxon>Bovidae</taxon>
        <taxon>Bovinae</taxon>
        <taxon>Bos</taxon>
    </lineage>
</organism>
<feature type="compositionally biased region" description="Low complexity" evidence="2">
    <location>
        <begin position="193"/>
        <end position="204"/>
    </location>
</feature>
<dbReference type="Gene3D" id="6.10.250.750">
    <property type="match status" value="1"/>
</dbReference>
<evidence type="ECO:0000256" key="2">
    <source>
        <dbReference type="SAM" id="MobiDB-lite"/>
    </source>
</evidence>
<feature type="compositionally biased region" description="Basic and acidic residues" evidence="2">
    <location>
        <begin position="469"/>
        <end position="478"/>
    </location>
</feature>
<feature type="compositionally biased region" description="Polar residues" evidence="2">
    <location>
        <begin position="480"/>
        <end position="490"/>
    </location>
</feature>
<feature type="coiled-coil region" evidence="1">
    <location>
        <begin position="159"/>
        <end position="186"/>
    </location>
</feature>
<feature type="compositionally biased region" description="Polar residues" evidence="2">
    <location>
        <begin position="399"/>
        <end position="411"/>
    </location>
</feature>